<feature type="transmembrane region" description="Helical" evidence="9">
    <location>
        <begin position="382"/>
        <end position="401"/>
    </location>
</feature>
<feature type="transmembrane region" description="Helical" evidence="9">
    <location>
        <begin position="217"/>
        <end position="236"/>
    </location>
</feature>
<gene>
    <name evidence="11" type="ORF">SADO_07647</name>
</gene>
<feature type="domain" description="Peptidase M50" evidence="10">
    <location>
        <begin position="195"/>
        <end position="292"/>
    </location>
</feature>
<evidence type="ECO:0000256" key="1">
    <source>
        <dbReference type="ARBA" id="ARBA00001947"/>
    </source>
</evidence>
<organism evidence="11 12">
    <name type="scientific">Salinisphaera dokdonensis CL-ES53</name>
    <dbReference type="NCBI Taxonomy" id="1304272"/>
    <lineage>
        <taxon>Bacteria</taxon>
        <taxon>Pseudomonadati</taxon>
        <taxon>Pseudomonadota</taxon>
        <taxon>Gammaproteobacteria</taxon>
        <taxon>Salinisphaerales</taxon>
        <taxon>Salinisphaeraceae</taxon>
        <taxon>Salinisphaera</taxon>
    </lineage>
</organism>
<keyword evidence="12" id="KW-1185">Reference proteome</keyword>
<evidence type="ECO:0000256" key="8">
    <source>
        <dbReference type="ARBA" id="ARBA00023136"/>
    </source>
</evidence>
<evidence type="ECO:0000256" key="2">
    <source>
        <dbReference type="ARBA" id="ARBA00004141"/>
    </source>
</evidence>
<keyword evidence="7" id="KW-0175">Coiled coil</keyword>
<evidence type="ECO:0000313" key="12">
    <source>
        <dbReference type="Proteomes" id="UP001460888"/>
    </source>
</evidence>
<evidence type="ECO:0000256" key="9">
    <source>
        <dbReference type="SAM" id="Phobius"/>
    </source>
</evidence>
<name>A0ABV2B0R8_9GAMM</name>
<accession>A0ABV2B0R8</accession>
<dbReference type="Pfam" id="PF02163">
    <property type="entry name" value="Peptidase_M50"/>
    <property type="match status" value="1"/>
</dbReference>
<feature type="transmembrane region" description="Helical" evidence="9">
    <location>
        <begin position="156"/>
        <end position="173"/>
    </location>
</feature>
<evidence type="ECO:0000256" key="3">
    <source>
        <dbReference type="ARBA" id="ARBA00004196"/>
    </source>
</evidence>
<dbReference type="Proteomes" id="UP001460888">
    <property type="component" value="Unassembled WGS sequence"/>
</dbReference>
<dbReference type="Gene3D" id="1.10.287.470">
    <property type="entry name" value="Helix hairpin bin"/>
    <property type="match status" value="1"/>
</dbReference>
<comment type="cofactor">
    <cofactor evidence="1">
        <name>Zn(2+)</name>
        <dbReference type="ChEBI" id="CHEBI:29105"/>
    </cofactor>
</comment>
<protein>
    <submittedName>
        <fullName evidence="11">Peptidase M50</fullName>
    </submittedName>
</protein>
<proteinExistence type="inferred from homology"/>
<evidence type="ECO:0000256" key="4">
    <source>
        <dbReference type="ARBA" id="ARBA00007931"/>
    </source>
</evidence>
<feature type="transmembrane region" description="Helical" evidence="9">
    <location>
        <begin position="357"/>
        <end position="376"/>
    </location>
</feature>
<keyword evidence="8 9" id="KW-0472">Membrane</keyword>
<keyword evidence="6 9" id="KW-1133">Transmembrane helix</keyword>
<feature type="transmembrane region" description="Helical" evidence="9">
    <location>
        <begin position="422"/>
        <end position="440"/>
    </location>
</feature>
<evidence type="ECO:0000256" key="6">
    <source>
        <dbReference type="ARBA" id="ARBA00022989"/>
    </source>
</evidence>
<evidence type="ECO:0000256" key="5">
    <source>
        <dbReference type="ARBA" id="ARBA00022692"/>
    </source>
</evidence>
<feature type="transmembrane region" description="Helical" evidence="9">
    <location>
        <begin position="179"/>
        <end position="205"/>
    </location>
</feature>
<evidence type="ECO:0000313" key="11">
    <source>
        <dbReference type="EMBL" id="MES1929112.1"/>
    </source>
</evidence>
<keyword evidence="5 9" id="KW-0812">Transmembrane</keyword>
<dbReference type="PANTHER" id="PTHR32347:SF23">
    <property type="entry name" value="BLL5650 PROTEIN"/>
    <property type="match status" value="1"/>
</dbReference>
<comment type="caution">
    <text evidence="11">The sequence shown here is derived from an EMBL/GenBank/DDBJ whole genome shotgun (WGS) entry which is preliminary data.</text>
</comment>
<reference evidence="11 12" key="1">
    <citation type="submission" date="2013-03" db="EMBL/GenBank/DDBJ databases">
        <title>Salinisphaera dokdonensis CL-ES53 Genome Sequencing.</title>
        <authorList>
            <person name="Li C."/>
            <person name="Lai Q."/>
            <person name="Shao Z."/>
        </authorList>
    </citation>
    <scope>NUCLEOTIDE SEQUENCE [LARGE SCALE GENOMIC DNA]</scope>
    <source>
        <strain evidence="11 12">CL-ES53</strain>
    </source>
</reference>
<dbReference type="PANTHER" id="PTHR32347">
    <property type="entry name" value="EFFLUX SYSTEM COMPONENT YKNX-RELATED"/>
    <property type="match status" value="1"/>
</dbReference>
<evidence type="ECO:0000259" key="10">
    <source>
        <dbReference type="Pfam" id="PF02163"/>
    </source>
</evidence>
<dbReference type="SUPFAM" id="SSF111369">
    <property type="entry name" value="HlyD-like secretion proteins"/>
    <property type="match status" value="1"/>
</dbReference>
<dbReference type="Gene3D" id="2.40.30.170">
    <property type="match status" value="1"/>
</dbReference>
<comment type="similarity">
    <text evidence="4">Belongs to the peptidase M50B family.</text>
</comment>
<sequence>MLSIGEAETEAFLLPPLRADLRLSRGAPDEDGSPMWTLFDPLRHQYFHLHLQGLRLIRQWRAGVSAETMAEEVSRKGVEVDAEEVIGMARFMLANHLTMARGPADTERLQSQYERSKTRWWQWLLHRYLFFRIPLVHPDDFLVRTLPWVRPLVGRFTRLLLLIIGLAGFWLALRQWEHFAGTFLQFLSWEGAFWYALALITVKAAHELGHAYVAKHYGCRVPSMGVAFLVLFPMLYTDATDTWRLSNDRHRLRVSMAGVMTELAVALIATCIWGLLPDGPVRQAAFFLATTSWVTSLLVNLSPFMRFDGYHALSDFWGIRNLQPRAFALARWRMREALFGFGEPPPESFAPRRRRLLVIYAVSTWIYRFFLFLGIALLVYHFAFKALGIFLFAVEIGWFIVRPITQEIAAMLGHEWHFNRKVLRTLLLTIVLLVALFVPWRGTVGLPAVLEAVEHVSIHPPEAARIMSVEVVEGDSVRQGATLFTLEQPELELEARKAEGRIDVVRARLARRAGSAEDLASEGVLRTQLAESRTRLAGLGERRQALQIVSPIDGTVVQRADLRAGQWVAKEEKLADVVSQDGARVYAYVREQNLARIEKGATARFIPDDGSHASVDLRVVSIEDVGTERLPYPVLASTYGGPLPVTEARDDRGLRLDEGVYRVVLEPADPARAPEWQLVGHASVEGPAESIAGRFARHAASVLIRESGF</sequence>
<feature type="transmembrane region" description="Helical" evidence="9">
    <location>
        <begin position="256"/>
        <end position="276"/>
    </location>
</feature>
<dbReference type="EMBL" id="APND01000002">
    <property type="protein sequence ID" value="MES1929112.1"/>
    <property type="molecule type" value="Genomic_DNA"/>
</dbReference>
<evidence type="ECO:0000256" key="7">
    <source>
        <dbReference type="ARBA" id="ARBA00023054"/>
    </source>
</evidence>
<comment type="subcellular location">
    <subcellularLocation>
        <location evidence="3">Cell envelope</location>
    </subcellularLocation>
    <subcellularLocation>
        <location evidence="2">Membrane</location>
        <topology evidence="2">Multi-pass membrane protein</topology>
    </subcellularLocation>
</comment>
<dbReference type="InterPro" id="IPR008915">
    <property type="entry name" value="Peptidase_M50"/>
</dbReference>
<dbReference type="RefSeq" id="WP_353110607.1">
    <property type="nucleotide sequence ID" value="NZ_APND01000002.1"/>
</dbReference>
<dbReference type="Gene3D" id="2.40.50.100">
    <property type="match status" value="1"/>
</dbReference>
<dbReference type="InterPro" id="IPR050465">
    <property type="entry name" value="UPF0194_transport"/>
</dbReference>